<dbReference type="Gene3D" id="3.30.70.360">
    <property type="match status" value="1"/>
</dbReference>
<keyword evidence="3" id="KW-0378">Hydrolase</keyword>
<dbReference type="AlphaFoldDB" id="Q02AJ1"/>
<dbReference type="GO" id="GO:0046657">
    <property type="term" value="P:folic acid catabolic process"/>
    <property type="evidence" value="ECO:0007669"/>
    <property type="project" value="TreeGrafter"/>
</dbReference>
<dbReference type="InParanoid" id="Q02AJ1"/>
<gene>
    <name evidence="3" type="ordered locus">Acid_0926</name>
</gene>
<dbReference type="PANTHER" id="PTHR30575:SF0">
    <property type="entry name" value="XAA-ARG DIPEPTIDASE"/>
    <property type="match status" value="1"/>
</dbReference>
<dbReference type="KEGG" id="sus:Acid_0926"/>
<evidence type="ECO:0000313" key="3">
    <source>
        <dbReference type="EMBL" id="ABJ81925.1"/>
    </source>
</evidence>
<dbReference type="EMBL" id="CP000473">
    <property type="protein sequence ID" value="ABJ81925.1"/>
    <property type="molecule type" value="Genomic_DNA"/>
</dbReference>
<feature type="domain" description="Peptidase M20 dimerisation" evidence="2">
    <location>
        <begin position="214"/>
        <end position="292"/>
    </location>
</feature>
<feature type="region of interest" description="Disordered" evidence="1">
    <location>
        <begin position="373"/>
        <end position="410"/>
    </location>
</feature>
<evidence type="ECO:0000259" key="2">
    <source>
        <dbReference type="Pfam" id="PF07687"/>
    </source>
</evidence>
<dbReference type="InterPro" id="IPR011650">
    <property type="entry name" value="Peptidase_M20_dimer"/>
</dbReference>
<reference evidence="3" key="1">
    <citation type="submission" date="2006-10" db="EMBL/GenBank/DDBJ databases">
        <title>Complete sequence of Solibacter usitatus Ellin6076.</title>
        <authorList>
            <consortium name="US DOE Joint Genome Institute"/>
            <person name="Copeland A."/>
            <person name="Lucas S."/>
            <person name="Lapidus A."/>
            <person name="Barry K."/>
            <person name="Detter J.C."/>
            <person name="Glavina del Rio T."/>
            <person name="Hammon N."/>
            <person name="Israni S."/>
            <person name="Dalin E."/>
            <person name="Tice H."/>
            <person name="Pitluck S."/>
            <person name="Thompson L.S."/>
            <person name="Brettin T."/>
            <person name="Bruce D."/>
            <person name="Han C."/>
            <person name="Tapia R."/>
            <person name="Gilna P."/>
            <person name="Schmutz J."/>
            <person name="Larimer F."/>
            <person name="Land M."/>
            <person name="Hauser L."/>
            <person name="Kyrpides N."/>
            <person name="Mikhailova N."/>
            <person name="Janssen P.H."/>
            <person name="Kuske C.R."/>
            <person name="Richardson P."/>
        </authorList>
    </citation>
    <scope>NUCLEOTIDE SEQUENCE</scope>
    <source>
        <strain evidence="3">Ellin6076</strain>
    </source>
</reference>
<dbReference type="InterPro" id="IPR052030">
    <property type="entry name" value="Peptidase_M20/M20A_hydrolases"/>
</dbReference>
<dbReference type="GO" id="GO:0005737">
    <property type="term" value="C:cytoplasm"/>
    <property type="evidence" value="ECO:0007669"/>
    <property type="project" value="TreeGrafter"/>
</dbReference>
<dbReference type="eggNOG" id="COG1473">
    <property type="taxonomic scope" value="Bacteria"/>
</dbReference>
<dbReference type="Pfam" id="PF07687">
    <property type="entry name" value="M20_dimer"/>
    <property type="match status" value="1"/>
</dbReference>
<dbReference type="SUPFAM" id="SSF55031">
    <property type="entry name" value="Bacterial exopeptidase dimerisation domain"/>
    <property type="match status" value="1"/>
</dbReference>
<dbReference type="HOGENOM" id="CLU_031812_0_1_0"/>
<accession>Q02AJ1</accession>
<dbReference type="STRING" id="234267.Acid_0926"/>
<feature type="compositionally biased region" description="Gly residues" evidence="1">
    <location>
        <begin position="390"/>
        <end position="407"/>
    </location>
</feature>
<name>Q02AJ1_SOLUE</name>
<proteinExistence type="predicted"/>
<dbReference type="GO" id="GO:0016805">
    <property type="term" value="F:dipeptidase activity"/>
    <property type="evidence" value="ECO:0007669"/>
    <property type="project" value="TreeGrafter"/>
</dbReference>
<dbReference type="NCBIfam" id="TIGR01891">
    <property type="entry name" value="amidohydrolases"/>
    <property type="match status" value="1"/>
</dbReference>
<organism evidence="3">
    <name type="scientific">Solibacter usitatus (strain Ellin6076)</name>
    <dbReference type="NCBI Taxonomy" id="234267"/>
    <lineage>
        <taxon>Bacteria</taxon>
        <taxon>Pseudomonadati</taxon>
        <taxon>Acidobacteriota</taxon>
        <taxon>Terriglobia</taxon>
        <taxon>Bryobacterales</taxon>
        <taxon>Solibacteraceae</taxon>
        <taxon>Candidatus Solibacter</taxon>
    </lineage>
</organism>
<dbReference type="GO" id="GO:0071713">
    <property type="term" value="F:para-aminobenzoyl-glutamate hydrolase activity"/>
    <property type="evidence" value="ECO:0007669"/>
    <property type="project" value="TreeGrafter"/>
</dbReference>
<dbReference type="Gene3D" id="3.40.630.10">
    <property type="entry name" value="Zn peptidases"/>
    <property type="match status" value="2"/>
</dbReference>
<evidence type="ECO:0000256" key="1">
    <source>
        <dbReference type="SAM" id="MobiDB-lite"/>
    </source>
</evidence>
<dbReference type="SUPFAM" id="SSF53187">
    <property type="entry name" value="Zn-dependent exopeptidases"/>
    <property type="match status" value="1"/>
</dbReference>
<protein>
    <submittedName>
        <fullName evidence="3">Amidohydrolase</fullName>
    </submittedName>
</protein>
<dbReference type="InterPro" id="IPR036264">
    <property type="entry name" value="Bact_exopeptidase_dim_dom"/>
</dbReference>
<dbReference type="InterPro" id="IPR017439">
    <property type="entry name" value="Amidohydrolase"/>
</dbReference>
<dbReference type="PANTHER" id="PTHR30575">
    <property type="entry name" value="PEPTIDASE M20"/>
    <property type="match status" value="1"/>
</dbReference>
<sequence length="539" mass="59255" precursor="true">MPMRKSLLILLWGSIGLVAQPKISPEKEAAIKADLAGQIDAMKKQAQVMVDSVFSFGELGFQEFETTKYLTGVLEKEGFKIERGVAGIPTAWVASWGSGKPVISLGSDIDDIPQASQKPGVGWHEPMIEGAPGHGEGHNSGVPLNILAALAVKKVMEREHLQGTLRLWPGVAEELVGTKAYYVRAGMFKDVDICLFTHVAANLGVSWGASLNQNGLVSIEYLFKGESAHAAGAPWRGKSALDAVELMDVGWNFRREHLRLAQRSHYVITNGGDQPNVVPPTASVWYYFREADYDHIMDMWRIGNNMAQAATLMTDTTYTSRLLGSAWPGHFNKAIAEAMNENIKKVGLPQWSEDDQTMAKGLQKELKQPVRGLSSRLQEMRPPRAETPAGGDGAEGQGVGPTGGGSDDIGDVSWNVPTVTLRFPSNIPGGPGHNWANGIAMATPIAHKGVIAGAKVQAMTMLDILVHPDLVAKAWDYFKNVQTKDMQYKSFLRPDDKPAIWLNKEIMEKYRPQMQKLYYDPTKYDNYLEQLGIKYPTVR</sequence>